<gene>
    <name evidence="1" type="ORF">CONCODRAFT_70283</name>
</gene>
<accession>A0A137P7H6</accession>
<reference evidence="1 2" key="1">
    <citation type="journal article" date="2015" name="Genome Biol. Evol.">
        <title>Phylogenomic analyses indicate that early fungi evolved digesting cell walls of algal ancestors of land plants.</title>
        <authorList>
            <person name="Chang Y."/>
            <person name="Wang S."/>
            <person name="Sekimoto S."/>
            <person name="Aerts A.L."/>
            <person name="Choi C."/>
            <person name="Clum A."/>
            <person name="LaButti K.M."/>
            <person name="Lindquist E.A."/>
            <person name="Yee Ngan C."/>
            <person name="Ohm R.A."/>
            <person name="Salamov A.A."/>
            <person name="Grigoriev I.V."/>
            <person name="Spatafora J.W."/>
            <person name="Berbee M.L."/>
        </authorList>
    </citation>
    <scope>NUCLEOTIDE SEQUENCE [LARGE SCALE GENOMIC DNA]</scope>
    <source>
        <strain evidence="1 2">NRRL 28638</strain>
    </source>
</reference>
<evidence type="ECO:0008006" key="3">
    <source>
        <dbReference type="Google" id="ProtNLM"/>
    </source>
</evidence>
<dbReference type="InterPro" id="IPR035892">
    <property type="entry name" value="C2_domain_sf"/>
</dbReference>
<dbReference type="Gene3D" id="2.60.40.150">
    <property type="entry name" value="C2 domain"/>
    <property type="match status" value="1"/>
</dbReference>
<dbReference type="EMBL" id="KQ964490">
    <property type="protein sequence ID" value="KXN70881.1"/>
    <property type="molecule type" value="Genomic_DNA"/>
</dbReference>
<evidence type="ECO:0000313" key="1">
    <source>
        <dbReference type="EMBL" id="KXN70881.1"/>
    </source>
</evidence>
<name>A0A137P7H6_CONC2</name>
<dbReference type="SUPFAM" id="SSF49562">
    <property type="entry name" value="C2 domain (Calcium/lipid-binding domain, CaLB)"/>
    <property type="match status" value="1"/>
</dbReference>
<keyword evidence="2" id="KW-1185">Reference proteome</keyword>
<dbReference type="AlphaFoldDB" id="A0A137P7H6"/>
<proteinExistence type="predicted"/>
<dbReference type="Proteomes" id="UP000070444">
    <property type="component" value="Unassembled WGS sequence"/>
</dbReference>
<evidence type="ECO:0000313" key="2">
    <source>
        <dbReference type="Proteomes" id="UP000070444"/>
    </source>
</evidence>
<organism evidence="1 2">
    <name type="scientific">Conidiobolus coronatus (strain ATCC 28846 / CBS 209.66 / NRRL 28638)</name>
    <name type="common">Delacroixia coronata</name>
    <dbReference type="NCBI Taxonomy" id="796925"/>
    <lineage>
        <taxon>Eukaryota</taxon>
        <taxon>Fungi</taxon>
        <taxon>Fungi incertae sedis</taxon>
        <taxon>Zoopagomycota</taxon>
        <taxon>Entomophthoromycotina</taxon>
        <taxon>Entomophthoromycetes</taxon>
        <taxon>Entomophthorales</taxon>
        <taxon>Ancylistaceae</taxon>
        <taxon>Conidiobolus</taxon>
    </lineage>
</organism>
<protein>
    <recommendedName>
        <fullName evidence="3">C2 domain-containing protein</fullName>
    </recommendedName>
</protein>
<sequence>MGKLKLNVLSARNLHISPNTPLKNEARLRAITRIGPSYPFSSKIHIATSNACNFHESEVIEFSEDQIMCFDICLATFPLSTLGSFDIQLSNIADDKMVDNWFDLENEDHEKVGEVHLKIELVGD</sequence>